<keyword evidence="3" id="KW-1185">Reference proteome</keyword>
<reference evidence="2 3" key="1">
    <citation type="submission" date="2019-07" db="EMBL/GenBank/DDBJ databases">
        <title>Diversity of Bacteria from Kongsfjorden, Arctic.</title>
        <authorList>
            <person name="Yu Y."/>
        </authorList>
    </citation>
    <scope>NUCLEOTIDE SEQUENCE [LARGE SCALE GENOMIC DNA]</scope>
    <source>
        <strain evidence="2 3">SM1927</strain>
    </source>
</reference>
<sequence>MDPITIALGIAKLTGLDKKIGGWIGGDNGSKVASKVVDIAQTITNGGTPEQALNLVQQSSALQQELRQTILNREKELDELAFKNTQSARNMQIQALKQDDKFSKRFIYYYAWFWSFATVTYIGCITFLTIPDTATRFADTILGFILGTVVATILNFFFGNSSDNSRRSEIQDIQQSLKEH</sequence>
<feature type="transmembrane region" description="Helical" evidence="1">
    <location>
        <begin position="140"/>
        <end position="158"/>
    </location>
</feature>
<dbReference type="RefSeq" id="WP_145233964.1">
    <property type="nucleotide sequence ID" value="NZ_VNFF01000002.1"/>
</dbReference>
<keyword evidence="1" id="KW-0472">Membrane</keyword>
<protein>
    <submittedName>
        <fullName evidence="2">Uncharacterized protein</fullName>
    </submittedName>
</protein>
<proteinExistence type="predicted"/>
<keyword evidence="1" id="KW-0812">Transmembrane</keyword>
<organism evidence="2 3">
    <name type="scientific">Pseudoalteromonas neustonica</name>
    <dbReference type="NCBI Taxonomy" id="1840331"/>
    <lineage>
        <taxon>Bacteria</taxon>
        <taxon>Pseudomonadati</taxon>
        <taxon>Pseudomonadota</taxon>
        <taxon>Gammaproteobacteria</taxon>
        <taxon>Alteromonadales</taxon>
        <taxon>Pseudoalteromonadaceae</taxon>
        <taxon>Pseudoalteromonas</taxon>
    </lineage>
</organism>
<comment type="caution">
    <text evidence="2">The sequence shown here is derived from an EMBL/GenBank/DDBJ whole genome shotgun (WGS) entry which is preliminary data.</text>
</comment>
<evidence type="ECO:0000256" key="1">
    <source>
        <dbReference type="SAM" id="Phobius"/>
    </source>
</evidence>
<dbReference type="EMBL" id="VNFF01000002">
    <property type="protein sequence ID" value="TVU86060.1"/>
    <property type="molecule type" value="Genomic_DNA"/>
</dbReference>
<feature type="transmembrane region" description="Helical" evidence="1">
    <location>
        <begin position="107"/>
        <end position="128"/>
    </location>
</feature>
<name>A0ABY3FIV8_9GAMM</name>
<dbReference type="Proteomes" id="UP000317938">
    <property type="component" value="Unassembled WGS sequence"/>
</dbReference>
<keyword evidence="1" id="KW-1133">Transmembrane helix</keyword>
<gene>
    <name evidence="2" type="ORF">FQP85_03015</name>
</gene>
<accession>A0ABY3FIV8</accession>
<evidence type="ECO:0000313" key="3">
    <source>
        <dbReference type="Proteomes" id="UP000317938"/>
    </source>
</evidence>
<evidence type="ECO:0000313" key="2">
    <source>
        <dbReference type="EMBL" id="TVU86060.1"/>
    </source>
</evidence>